<organism evidence="1 2">
    <name type="scientific">Trifolium medium</name>
    <dbReference type="NCBI Taxonomy" id="97028"/>
    <lineage>
        <taxon>Eukaryota</taxon>
        <taxon>Viridiplantae</taxon>
        <taxon>Streptophyta</taxon>
        <taxon>Embryophyta</taxon>
        <taxon>Tracheophyta</taxon>
        <taxon>Spermatophyta</taxon>
        <taxon>Magnoliopsida</taxon>
        <taxon>eudicotyledons</taxon>
        <taxon>Gunneridae</taxon>
        <taxon>Pentapetalae</taxon>
        <taxon>rosids</taxon>
        <taxon>fabids</taxon>
        <taxon>Fabales</taxon>
        <taxon>Fabaceae</taxon>
        <taxon>Papilionoideae</taxon>
        <taxon>50 kb inversion clade</taxon>
        <taxon>NPAAA clade</taxon>
        <taxon>Hologalegina</taxon>
        <taxon>IRL clade</taxon>
        <taxon>Trifolieae</taxon>
        <taxon>Trifolium</taxon>
    </lineage>
</organism>
<dbReference type="AlphaFoldDB" id="A0A392PHB9"/>
<reference evidence="1 2" key="1">
    <citation type="journal article" date="2018" name="Front. Plant Sci.">
        <title>Red Clover (Trifolium pratense) and Zigzag Clover (T. medium) - A Picture of Genomic Similarities and Differences.</title>
        <authorList>
            <person name="Dluhosova J."/>
            <person name="Istvanek J."/>
            <person name="Nedelnik J."/>
            <person name="Repkova J."/>
        </authorList>
    </citation>
    <scope>NUCLEOTIDE SEQUENCE [LARGE SCALE GENOMIC DNA]</scope>
    <source>
        <strain evidence="2">cv. 10/8</strain>
        <tissue evidence="1">Leaf</tissue>
    </source>
</reference>
<evidence type="ECO:0000313" key="2">
    <source>
        <dbReference type="Proteomes" id="UP000265520"/>
    </source>
</evidence>
<dbReference type="Proteomes" id="UP000265520">
    <property type="component" value="Unassembled WGS sequence"/>
</dbReference>
<name>A0A392PHB9_9FABA</name>
<evidence type="ECO:0000313" key="1">
    <source>
        <dbReference type="EMBL" id="MCI11458.1"/>
    </source>
</evidence>
<proteinExistence type="predicted"/>
<protein>
    <submittedName>
        <fullName evidence="1">PHD finger protein MALE MEIOCYTE DEATH 1-like</fullName>
    </submittedName>
</protein>
<accession>A0A392PHB9</accession>
<dbReference type="EMBL" id="LXQA010080220">
    <property type="protein sequence ID" value="MCI11458.1"/>
    <property type="molecule type" value="Genomic_DNA"/>
</dbReference>
<keyword evidence="2" id="KW-1185">Reference proteome</keyword>
<sequence>MQLFIYARFFAIVHPRPDPHPTEYFNTLSVISVLSRVAGLCSPLNLSARQIAVEDASRKRPMDLRLLHGGVAYGHSWFG</sequence>
<comment type="caution">
    <text evidence="1">The sequence shown here is derived from an EMBL/GenBank/DDBJ whole genome shotgun (WGS) entry which is preliminary data.</text>
</comment>
<feature type="non-terminal residue" evidence="1">
    <location>
        <position position="79"/>
    </location>
</feature>